<dbReference type="SUPFAM" id="SSF48452">
    <property type="entry name" value="TPR-like"/>
    <property type="match status" value="1"/>
</dbReference>
<dbReference type="GeneID" id="30198704"/>
<dbReference type="InterPro" id="IPR019734">
    <property type="entry name" value="TPR_rpt"/>
</dbReference>
<dbReference type="GO" id="GO:0072380">
    <property type="term" value="C:TRC complex"/>
    <property type="evidence" value="ECO:0007669"/>
    <property type="project" value="TreeGrafter"/>
</dbReference>
<dbReference type="AlphaFoldDB" id="A0A1E3P5F9"/>
<dbReference type="PANTHER" id="PTHR45831:SF2">
    <property type="entry name" value="LD24721P"/>
    <property type="match status" value="1"/>
</dbReference>
<dbReference type="Pfam" id="PF00515">
    <property type="entry name" value="TPR_1"/>
    <property type="match status" value="1"/>
</dbReference>
<dbReference type="Proteomes" id="UP000094112">
    <property type="component" value="Unassembled WGS sequence"/>
</dbReference>
<dbReference type="GO" id="GO:0006620">
    <property type="term" value="P:post-translational protein targeting to endoplasmic reticulum membrane"/>
    <property type="evidence" value="ECO:0007669"/>
    <property type="project" value="TreeGrafter"/>
</dbReference>
<evidence type="ECO:0000313" key="4">
    <source>
        <dbReference type="EMBL" id="ODQ60681.1"/>
    </source>
</evidence>
<feature type="repeat" description="TPR" evidence="3">
    <location>
        <begin position="7"/>
        <end position="40"/>
    </location>
</feature>
<dbReference type="SMART" id="SM00028">
    <property type="entry name" value="TPR"/>
    <property type="match status" value="1"/>
</dbReference>
<dbReference type="OrthoDB" id="2335338at2759"/>
<dbReference type="STRING" id="683960.A0A1E3P5F9"/>
<sequence length="68" mass="7575">MASPSTANDFKLLGNTALKEKKYNEAIDHYTKAIELDSTDPIFYSNRAHVEIQIELYGAAIQDATKSI</sequence>
<name>A0A1E3P5F9_WICAA</name>
<feature type="non-terminal residue" evidence="4">
    <location>
        <position position="68"/>
    </location>
</feature>
<proteinExistence type="predicted"/>
<dbReference type="Gene3D" id="1.25.40.10">
    <property type="entry name" value="Tetratricopeptide repeat domain"/>
    <property type="match status" value="1"/>
</dbReference>
<dbReference type="InterPro" id="IPR047150">
    <property type="entry name" value="SGT"/>
</dbReference>
<evidence type="ECO:0000313" key="5">
    <source>
        <dbReference type="Proteomes" id="UP000094112"/>
    </source>
</evidence>
<dbReference type="GO" id="GO:0060090">
    <property type="term" value="F:molecular adaptor activity"/>
    <property type="evidence" value="ECO:0007669"/>
    <property type="project" value="TreeGrafter"/>
</dbReference>
<evidence type="ECO:0000256" key="1">
    <source>
        <dbReference type="ARBA" id="ARBA00022737"/>
    </source>
</evidence>
<evidence type="ECO:0000256" key="3">
    <source>
        <dbReference type="PROSITE-ProRule" id="PRU00339"/>
    </source>
</evidence>
<protein>
    <submittedName>
        <fullName evidence="4">Uncharacterized protein</fullName>
    </submittedName>
</protein>
<keyword evidence="2 3" id="KW-0802">TPR repeat</keyword>
<evidence type="ECO:0000256" key="2">
    <source>
        <dbReference type="ARBA" id="ARBA00022803"/>
    </source>
</evidence>
<dbReference type="InterPro" id="IPR011990">
    <property type="entry name" value="TPR-like_helical_dom_sf"/>
</dbReference>
<dbReference type="EMBL" id="KV454209">
    <property type="protein sequence ID" value="ODQ60681.1"/>
    <property type="molecule type" value="Genomic_DNA"/>
</dbReference>
<keyword evidence="5" id="KW-1185">Reference proteome</keyword>
<dbReference type="GO" id="GO:0016020">
    <property type="term" value="C:membrane"/>
    <property type="evidence" value="ECO:0007669"/>
    <property type="project" value="TreeGrafter"/>
</dbReference>
<keyword evidence="1" id="KW-0677">Repeat</keyword>
<accession>A0A1E3P5F9</accession>
<gene>
    <name evidence="4" type="ORF">WICANDRAFT_28188</name>
</gene>
<dbReference type="RefSeq" id="XP_019039888.1">
    <property type="nucleotide sequence ID" value="XM_019181458.1"/>
</dbReference>
<organism evidence="4 5">
    <name type="scientific">Wickerhamomyces anomalus (strain ATCC 58044 / CBS 1984 / NCYC 433 / NRRL Y-366-8)</name>
    <name type="common">Yeast</name>
    <name type="synonym">Hansenula anomala</name>
    <dbReference type="NCBI Taxonomy" id="683960"/>
    <lineage>
        <taxon>Eukaryota</taxon>
        <taxon>Fungi</taxon>
        <taxon>Dikarya</taxon>
        <taxon>Ascomycota</taxon>
        <taxon>Saccharomycotina</taxon>
        <taxon>Saccharomycetes</taxon>
        <taxon>Phaffomycetales</taxon>
        <taxon>Wickerhamomycetaceae</taxon>
        <taxon>Wickerhamomyces</taxon>
    </lineage>
</organism>
<reference evidence="4 5" key="1">
    <citation type="journal article" date="2016" name="Proc. Natl. Acad. Sci. U.S.A.">
        <title>Comparative genomics of biotechnologically important yeasts.</title>
        <authorList>
            <person name="Riley R."/>
            <person name="Haridas S."/>
            <person name="Wolfe K.H."/>
            <person name="Lopes M.R."/>
            <person name="Hittinger C.T."/>
            <person name="Goeker M."/>
            <person name="Salamov A.A."/>
            <person name="Wisecaver J.H."/>
            <person name="Long T.M."/>
            <person name="Calvey C.H."/>
            <person name="Aerts A.L."/>
            <person name="Barry K.W."/>
            <person name="Choi C."/>
            <person name="Clum A."/>
            <person name="Coughlan A.Y."/>
            <person name="Deshpande S."/>
            <person name="Douglass A.P."/>
            <person name="Hanson S.J."/>
            <person name="Klenk H.-P."/>
            <person name="LaButti K.M."/>
            <person name="Lapidus A."/>
            <person name="Lindquist E.A."/>
            <person name="Lipzen A.M."/>
            <person name="Meier-Kolthoff J.P."/>
            <person name="Ohm R.A."/>
            <person name="Otillar R.P."/>
            <person name="Pangilinan J.L."/>
            <person name="Peng Y."/>
            <person name="Rokas A."/>
            <person name="Rosa C.A."/>
            <person name="Scheuner C."/>
            <person name="Sibirny A.A."/>
            <person name="Slot J.C."/>
            <person name="Stielow J.B."/>
            <person name="Sun H."/>
            <person name="Kurtzman C.P."/>
            <person name="Blackwell M."/>
            <person name="Grigoriev I.V."/>
            <person name="Jeffries T.W."/>
        </authorList>
    </citation>
    <scope>NUCLEOTIDE SEQUENCE [LARGE SCALE GENOMIC DNA]</scope>
    <source>
        <strain evidence="5">ATCC 58044 / CBS 1984 / NCYC 433 / NRRL Y-366-8</strain>
    </source>
</reference>
<dbReference type="PANTHER" id="PTHR45831">
    <property type="entry name" value="LD24721P"/>
    <property type="match status" value="1"/>
</dbReference>
<dbReference type="PROSITE" id="PS50005">
    <property type="entry name" value="TPR"/>
    <property type="match status" value="1"/>
</dbReference>